<sequence>MPHAKDDQREFFSRQSRVRGMMLGLALGDTLGVARGKLPATGPLRAGVSTQLACFTAEGIVRAQVRGHHKGICYGPGVVLHAYCRWAHLQGIEVEKMRRRWNSHGSAAWPDGWLAGVPALAERRGSAPATVTALSRIEDGYERMATGSRGCHALTRSLPVAVTGTGGIAQAGALAALTHGDPAAQAATVHAALLAHHCLTHVLPQGGGPSAQSAGCVREALHAGIAALPAVGGRIGDDEHGRLVAAFRHAVDEPADPGRLARLAPDATAPAALLGGVYAAASFPDRAGFRAALEFAASAPDGDSVACVTGALLGAAHGAEVLPVDLVSRHELAWVLDTLARDLLLELDDSPSGSEYVPGWDPHWWSRYPGW</sequence>
<dbReference type="InterPro" id="IPR050792">
    <property type="entry name" value="ADP-ribosylglycohydrolase"/>
</dbReference>
<name>A0ABW2E0M4_9ACTN</name>
<gene>
    <name evidence="1" type="ORF">ACFQMH_11545</name>
</gene>
<dbReference type="InterPro" id="IPR036705">
    <property type="entry name" value="Ribosyl_crysJ1_sf"/>
</dbReference>
<dbReference type="PANTHER" id="PTHR16222">
    <property type="entry name" value="ADP-RIBOSYLGLYCOHYDROLASE"/>
    <property type="match status" value="1"/>
</dbReference>
<dbReference type="Gene3D" id="1.10.4080.10">
    <property type="entry name" value="ADP-ribosylation/Crystallin J1"/>
    <property type="match status" value="1"/>
</dbReference>
<dbReference type="InterPro" id="IPR005502">
    <property type="entry name" value="Ribosyl_crysJ1"/>
</dbReference>
<reference evidence="2" key="1">
    <citation type="journal article" date="2019" name="Int. J. Syst. Evol. Microbiol.">
        <title>The Global Catalogue of Microorganisms (GCM) 10K type strain sequencing project: providing services to taxonomists for standard genome sequencing and annotation.</title>
        <authorList>
            <consortium name="The Broad Institute Genomics Platform"/>
            <consortium name="The Broad Institute Genome Sequencing Center for Infectious Disease"/>
            <person name="Wu L."/>
            <person name="Ma J."/>
        </authorList>
    </citation>
    <scope>NUCLEOTIDE SEQUENCE [LARGE SCALE GENOMIC DNA]</scope>
    <source>
        <strain evidence="2">JCM 4855</strain>
    </source>
</reference>
<dbReference type="PANTHER" id="PTHR16222:SF12">
    <property type="entry name" value="ADP-RIBOSYLGLYCOHYDROLASE-RELATED"/>
    <property type="match status" value="1"/>
</dbReference>
<proteinExistence type="predicted"/>
<comment type="caution">
    <text evidence="1">The sequence shown here is derived from an EMBL/GenBank/DDBJ whole genome shotgun (WGS) entry which is preliminary data.</text>
</comment>
<keyword evidence="2" id="KW-1185">Reference proteome</keyword>
<protein>
    <submittedName>
        <fullName evidence="1">ADP-ribosylglycohydrolase family protein</fullName>
    </submittedName>
</protein>
<dbReference type="Proteomes" id="UP001596409">
    <property type="component" value="Unassembled WGS sequence"/>
</dbReference>
<dbReference type="Pfam" id="PF03747">
    <property type="entry name" value="ADP_ribosyl_GH"/>
    <property type="match status" value="1"/>
</dbReference>
<dbReference type="SUPFAM" id="SSF101478">
    <property type="entry name" value="ADP-ribosylglycohydrolase"/>
    <property type="match status" value="1"/>
</dbReference>
<dbReference type="RefSeq" id="WP_229880284.1">
    <property type="nucleotide sequence ID" value="NZ_BMWA01000001.1"/>
</dbReference>
<evidence type="ECO:0000313" key="1">
    <source>
        <dbReference type="EMBL" id="MFC7012331.1"/>
    </source>
</evidence>
<evidence type="ECO:0000313" key="2">
    <source>
        <dbReference type="Proteomes" id="UP001596409"/>
    </source>
</evidence>
<dbReference type="EMBL" id="JBHSYM010000023">
    <property type="protein sequence ID" value="MFC7012331.1"/>
    <property type="molecule type" value="Genomic_DNA"/>
</dbReference>
<accession>A0ABW2E0M4</accession>
<organism evidence="1 2">
    <name type="scientific">Streptomyces viridiviolaceus</name>
    <dbReference type="NCBI Taxonomy" id="68282"/>
    <lineage>
        <taxon>Bacteria</taxon>
        <taxon>Bacillati</taxon>
        <taxon>Actinomycetota</taxon>
        <taxon>Actinomycetes</taxon>
        <taxon>Kitasatosporales</taxon>
        <taxon>Streptomycetaceae</taxon>
        <taxon>Streptomyces</taxon>
    </lineage>
</organism>